<dbReference type="AlphaFoldDB" id="A0A564Z228"/>
<sequence length="62" mass="7036">MIQNYAIYTKDLAKTMRSLASGLIEKTAESAHAVNEIEKVAERIKQTEELRGLERSPSHFCQ</sequence>
<protein>
    <submittedName>
        <fullName evidence="1">Uncharacterized protein</fullName>
    </submittedName>
</protein>
<gene>
    <name evidence="1" type="ORF">WMSIL1_LOCUS11612</name>
</gene>
<evidence type="ECO:0000313" key="1">
    <source>
        <dbReference type="EMBL" id="VUZ53581.1"/>
    </source>
</evidence>
<keyword evidence="2" id="KW-1185">Reference proteome</keyword>
<reference evidence="1 2" key="1">
    <citation type="submission" date="2019-07" db="EMBL/GenBank/DDBJ databases">
        <authorList>
            <person name="Jastrzebski P J."/>
            <person name="Paukszto L."/>
            <person name="Jastrzebski P J."/>
        </authorList>
    </citation>
    <scope>NUCLEOTIDE SEQUENCE [LARGE SCALE GENOMIC DNA]</scope>
    <source>
        <strain evidence="1 2">WMS-il1</strain>
    </source>
</reference>
<dbReference type="Proteomes" id="UP000321570">
    <property type="component" value="Unassembled WGS sequence"/>
</dbReference>
<feature type="non-terminal residue" evidence="1">
    <location>
        <position position="62"/>
    </location>
</feature>
<evidence type="ECO:0000313" key="2">
    <source>
        <dbReference type="Proteomes" id="UP000321570"/>
    </source>
</evidence>
<dbReference type="EMBL" id="CABIJS010000555">
    <property type="protein sequence ID" value="VUZ53581.1"/>
    <property type="molecule type" value="Genomic_DNA"/>
</dbReference>
<name>A0A564Z228_HYMDI</name>
<proteinExistence type="predicted"/>
<organism evidence="1 2">
    <name type="scientific">Hymenolepis diminuta</name>
    <name type="common">Rat tapeworm</name>
    <dbReference type="NCBI Taxonomy" id="6216"/>
    <lineage>
        <taxon>Eukaryota</taxon>
        <taxon>Metazoa</taxon>
        <taxon>Spiralia</taxon>
        <taxon>Lophotrochozoa</taxon>
        <taxon>Platyhelminthes</taxon>
        <taxon>Cestoda</taxon>
        <taxon>Eucestoda</taxon>
        <taxon>Cyclophyllidea</taxon>
        <taxon>Hymenolepididae</taxon>
        <taxon>Hymenolepis</taxon>
    </lineage>
</organism>
<accession>A0A564Z228</accession>